<dbReference type="SUPFAM" id="SSF52047">
    <property type="entry name" value="RNI-like"/>
    <property type="match status" value="2"/>
</dbReference>
<dbReference type="InterPro" id="IPR032675">
    <property type="entry name" value="LRR_dom_sf"/>
</dbReference>
<gene>
    <name evidence="2" type="ORF">PPL_02319</name>
</gene>
<dbReference type="STRING" id="670386.D3B1Z4"/>
<dbReference type="Pfam" id="PF13516">
    <property type="entry name" value="LRR_6"/>
    <property type="match status" value="6"/>
</dbReference>
<dbReference type="PROSITE" id="PS51450">
    <property type="entry name" value="LRR"/>
    <property type="match status" value="2"/>
</dbReference>
<organism evidence="2 3">
    <name type="scientific">Heterostelium pallidum (strain ATCC 26659 / Pp 5 / PN500)</name>
    <name type="common">Cellular slime mold</name>
    <name type="synonym">Polysphondylium pallidum</name>
    <dbReference type="NCBI Taxonomy" id="670386"/>
    <lineage>
        <taxon>Eukaryota</taxon>
        <taxon>Amoebozoa</taxon>
        <taxon>Evosea</taxon>
        <taxon>Eumycetozoa</taxon>
        <taxon>Dictyostelia</taxon>
        <taxon>Acytosteliales</taxon>
        <taxon>Acytosteliaceae</taxon>
        <taxon>Heterostelium</taxon>
    </lineage>
</organism>
<name>D3B1Z4_HETP5</name>
<sequence>MQNLSPQLIAKILFLEYKQYSYTGNYNIVYSKKKSNENSAATGGGGVVGNDVLENGVTATVGGTAELTTHSNNHSDTNTSDVYVLHFDRQNYAYRLLIKHSLQLKGASPSQHSLYHQHWVASSSAVGGGSSVSATSSSTYQVYNNTSMSNIFPTFPAYSSVEFASLQSNNNNKNNSNSNNSNLSTGKRFSMALMNLLPKELDVLRKEDLDKLLKSGLLIKKLRLTHDSWKAYYPLIISKTLVAWPLETLDLSGNNLNDATVINILQNLASLRSLHLRSLNLSHNQLSNSVILTLARLVKNFQAPNNLNLSHNLITSEPIKPLLESMKSATSQFTLQLANNRINDLGGVLFCRYLQTNSNLISLNLANNNLTCETSILLTDALKSQSGSNMKSLKLSLVAMGQEEMKAFESALRSPNCRLARLSMAACAVTGIAGATLAQAGALSTSLVHLDLRYNMIAPTGAIALATSIATNTTLQSLNIGYCSLGQDFGTQLGNNLQRNRTLTKLWVNDNAIGADGFIAIADALATANCRLRLLDLSSNCTVHETLGLPAVSKLADALASNSCTLTDLNLSRNRLGHESLSLLAASLRTNRVLAYLNLSGNYIRGEGALALKGALHINRSLRVLTMNGAGLLIDGVKTILQFLQQQPQHCSLDAIHLDNNLQDDSEVAQIEPLVHQTLADNKRISELDVLPHILERRSQPYTRQRHYYKTKNLVCSSSINYLSLL</sequence>
<dbReference type="InParanoid" id="D3B1Z4"/>
<dbReference type="PANTHER" id="PTHR24111">
    <property type="entry name" value="LEUCINE-RICH REPEAT-CONTAINING PROTEIN 34"/>
    <property type="match status" value="1"/>
</dbReference>
<dbReference type="OMA" id="ECIGYEA"/>
<evidence type="ECO:0000313" key="3">
    <source>
        <dbReference type="Proteomes" id="UP000001396"/>
    </source>
</evidence>
<dbReference type="InterPro" id="IPR052201">
    <property type="entry name" value="LRR-containing_regulator"/>
</dbReference>
<accession>D3B1Z4</accession>
<comment type="caution">
    <text evidence="2">The sequence shown here is derived from an EMBL/GenBank/DDBJ whole genome shotgun (WGS) entry which is preliminary data.</text>
</comment>
<dbReference type="InterPro" id="IPR001611">
    <property type="entry name" value="Leu-rich_rpt"/>
</dbReference>
<dbReference type="PANTHER" id="PTHR24111:SF0">
    <property type="entry name" value="LEUCINE-RICH REPEAT-CONTAINING PROTEIN"/>
    <property type="match status" value="1"/>
</dbReference>
<dbReference type="Proteomes" id="UP000001396">
    <property type="component" value="Unassembled WGS sequence"/>
</dbReference>
<proteinExistence type="predicted"/>
<dbReference type="SMART" id="SM00368">
    <property type="entry name" value="LRR_RI"/>
    <property type="match status" value="11"/>
</dbReference>
<keyword evidence="3" id="KW-1185">Reference proteome</keyword>
<reference evidence="2 3" key="1">
    <citation type="journal article" date="2011" name="Genome Res.">
        <title>Phylogeny-wide analysis of social amoeba genomes highlights ancient origins for complex intercellular communication.</title>
        <authorList>
            <person name="Heidel A.J."/>
            <person name="Lawal H.M."/>
            <person name="Felder M."/>
            <person name="Schilde C."/>
            <person name="Helps N.R."/>
            <person name="Tunggal B."/>
            <person name="Rivero F."/>
            <person name="John U."/>
            <person name="Schleicher M."/>
            <person name="Eichinger L."/>
            <person name="Platzer M."/>
            <person name="Noegel A.A."/>
            <person name="Schaap P."/>
            <person name="Gloeckner G."/>
        </authorList>
    </citation>
    <scope>NUCLEOTIDE SEQUENCE [LARGE SCALE GENOMIC DNA]</scope>
    <source>
        <strain evidence="3">ATCC 26659 / Pp 5 / PN500</strain>
    </source>
</reference>
<dbReference type="Gene3D" id="3.80.10.10">
    <property type="entry name" value="Ribonuclease Inhibitor"/>
    <property type="match status" value="3"/>
</dbReference>
<evidence type="ECO:0000256" key="1">
    <source>
        <dbReference type="ARBA" id="ARBA00022737"/>
    </source>
</evidence>
<dbReference type="EMBL" id="ADBJ01000008">
    <property type="protein sequence ID" value="EFA85318.1"/>
    <property type="molecule type" value="Genomic_DNA"/>
</dbReference>
<dbReference type="AlphaFoldDB" id="D3B1Z4"/>
<evidence type="ECO:0000313" key="2">
    <source>
        <dbReference type="EMBL" id="EFA85318.1"/>
    </source>
</evidence>
<keyword evidence="1" id="KW-0677">Repeat</keyword>
<dbReference type="GeneID" id="31357844"/>
<protein>
    <submittedName>
        <fullName evidence="2">Uncharacterized protein</fullName>
    </submittedName>
</protein>
<dbReference type="RefSeq" id="XP_020437427.1">
    <property type="nucleotide sequence ID" value="XM_020573310.1"/>
</dbReference>